<evidence type="ECO:0000256" key="1">
    <source>
        <dbReference type="SAM" id="Phobius"/>
    </source>
</evidence>
<gene>
    <name evidence="2" type="primary">Cnig_chr_III.g11361</name>
    <name evidence="2" type="ORF">B9Z55_011361</name>
</gene>
<feature type="transmembrane region" description="Helical" evidence="1">
    <location>
        <begin position="16"/>
        <end position="40"/>
    </location>
</feature>
<dbReference type="InterPro" id="IPR019422">
    <property type="entry name" value="7TM_GPCR_serpentine_rcpt_Srh"/>
</dbReference>
<protein>
    <recommendedName>
        <fullName evidence="4">7TM GPCR serpentine receptor class x (Srx) domain-containing protein</fullName>
    </recommendedName>
</protein>
<evidence type="ECO:0000313" key="3">
    <source>
        <dbReference type="Proteomes" id="UP000230233"/>
    </source>
</evidence>
<comment type="caution">
    <text evidence="2">The sequence shown here is derived from an EMBL/GenBank/DDBJ whole genome shotgun (WGS) entry which is preliminary data.</text>
</comment>
<dbReference type="OrthoDB" id="5860897at2759"/>
<evidence type="ECO:0000313" key="2">
    <source>
        <dbReference type="EMBL" id="PIC39779.1"/>
    </source>
</evidence>
<dbReference type="InterPro" id="IPR053220">
    <property type="entry name" value="Nematode_rcpt-like_serp_H"/>
</dbReference>
<keyword evidence="1" id="KW-0812">Transmembrane</keyword>
<sequence>MLTCIFEDSFLESSRFLAYALHTLTSIEMPLHIFGAYLIITKTPRNMKTAKYSILQLHLACTVMDLTITSLWIFYSWIPSSSGYAVGLMSNIGVNPLFQSFLAFNTMSVYNNFLMIAIGCNGLLTTLVMILVHRPYRMSVLEMCGIGTKAEQLSIQAVTLWKMKALGRVSGE</sequence>
<dbReference type="PANTHER" id="PTHR22941:SF305">
    <property type="entry name" value="SERPENTINE RECEPTOR, CLASS H"/>
    <property type="match status" value="1"/>
</dbReference>
<keyword evidence="1" id="KW-1133">Transmembrane helix</keyword>
<dbReference type="EMBL" id="PDUG01000003">
    <property type="protein sequence ID" value="PIC39779.1"/>
    <property type="molecule type" value="Genomic_DNA"/>
</dbReference>
<feature type="transmembrane region" description="Helical" evidence="1">
    <location>
        <begin position="52"/>
        <end position="75"/>
    </location>
</feature>
<dbReference type="Pfam" id="PF10318">
    <property type="entry name" value="7TM_GPCR_Srh"/>
    <property type="match status" value="2"/>
</dbReference>
<reference evidence="3" key="1">
    <citation type="submission" date="2017-10" db="EMBL/GenBank/DDBJ databases">
        <title>Rapid genome shrinkage in a self-fertile nematode reveals novel sperm competition proteins.</title>
        <authorList>
            <person name="Yin D."/>
            <person name="Schwarz E.M."/>
            <person name="Thomas C.G."/>
            <person name="Felde R.L."/>
            <person name="Korf I.F."/>
            <person name="Cutter A.D."/>
            <person name="Schartner C.M."/>
            <person name="Ralston E.J."/>
            <person name="Meyer B.J."/>
            <person name="Haag E.S."/>
        </authorList>
    </citation>
    <scope>NUCLEOTIDE SEQUENCE [LARGE SCALE GENOMIC DNA]</scope>
    <source>
        <strain evidence="3">JU1422</strain>
    </source>
</reference>
<keyword evidence="3" id="KW-1185">Reference proteome</keyword>
<name>A0A2G5UJT4_9PELO</name>
<dbReference type="AlphaFoldDB" id="A0A2G5UJT4"/>
<dbReference type="Proteomes" id="UP000230233">
    <property type="component" value="Chromosome III"/>
</dbReference>
<keyword evidence="1" id="KW-0472">Membrane</keyword>
<proteinExistence type="predicted"/>
<evidence type="ECO:0008006" key="4">
    <source>
        <dbReference type="Google" id="ProtNLM"/>
    </source>
</evidence>
<feature type="transmembrane region" description="Helical" evidence="1">
    <location>
        <begin position="113"/>
        <end position="132"/>
    </location>
</feature>
<organism evidence="2 3">
    <name type="scientific">Caenorhabditis nigoni</name>
    <dbReference type="NCBI Taxonomy" id="1611254"/>
    <lineage>
        <taxon>Eukaryota</taxon>
        <taxon>Metazoa</taxon>
        <taxon>Ecdysozoa</taxon>
        <taxon>Nematoda</taxon>
        <taxon>Chromadorea</taxon>
        <taxon>Rhabditida</taxon>
        <taxon>Rhabditina</taxon>
        <taxon>Rhabditomorpha</taxon>
        <taxon>Rhabditoidea</taxon>
        <taxon>Rhabditidae</taxon>
        <taxon>Peloderinae</taxon>
        <taxon>Caenorhabditis</taxon>
    </lineage>
</organism>
<accession>A0A2G5UJT4</accession>
<dbReference type="PANTHER" id="PTHR22941">
    <property type="entry name" value="SERPENTINE RECEPTOR"/>
    <property type="match status" value="1"/>
</dbReference>